<gene>
    <name evidence="2" type="ORF">KDA82_17825</name>
</gene>
<protein>
    <submittedName>
        <fullName evidence="2">Uncharacterized protein</fullName>
    </submittedName>
</protein>
<sequence length="79" mass="7574">GAHGGRVEVESVPGRTVFTVGLPAWDGTDADVATGAGADTGAETGACSDASTDMGATDTDTGTGMGAGSDSARGVRRNS</sequence>
<feature type="non-terminal residue" evidence="2">
    <location>
        <position position="1"/>
    </location>
</feature>
<name>A0A8T4IT33_9ACTN</name>
<evidence type="ECO:0000313" key="2">
    <source>
        <dbReference type="EMBL" id="MBR7674848.1"/>
    </source>
</evidence>
<keyword evidence="3" id="KW-1185">Reference proteome</keyword>
<accession>A0A8T4IT33</accession>
<reference evidence="2" key="1">
    <citation type="submission" date="2021-04" db="EMBL/GenBank/DDBJ databases">
        <title>Sequencing of actinobacteria type strains.</title>
        <authorList>
            <person name="Nguyen G.-S."/>
            <person name="Wentzel A."/>
        </authorList>
    </citation>
    <scope>NUCLEOTIDE SEQUENCE</scope>
    <source>
        <strain evidence="2">DSM 42095</strain>
    </source>
</reference>
<dbReference type="Proteomes" id="UP000675554">
    <property type="component" value="Unassembled WGS sequence"/>
</dbReference>
<dbReference type="AlphaFoldDB" id="A0A8T4IT33"/>
<evidence type="ECO:0000256" key="1">
    <source>
        <dbReference type="SAM" id="MobiDB-lite"/>
    </source>
</evidence>
<dbReference type="EMBL" id="JAGSMN010000393">
    <property type="protein sequence ID" value="MBR7674848.1"/>
    <property type="molecule type" value="Genomic_DNA"/>
</dbReference>
<comment type="caution">
    <text evidence="2">The sequence shown here is derived from an EMBL/GenBank/DDBJ whole genome shotgun (WGS) entry which is preliminary data.</text>
</comment>
<feature type="region of interest" description="Disordered" evidence="1">
    <location>
        <begin position="25"/>
        <end position="79"/>
    </location>
</feature>
<proteinExistence type="predicted"/>
<organism evidence="2 3">
    <name type="scientific">Streptomyces daliensis</name>
    <dbReference type="NCBI Taxonomy" id="299421"/>
    <lineage>
        <taxon>Bacteria</taxon>
        <taxon>Bacillati</taxon>
        <taxon>Actinomycetota</taxon>
        <taxon>Actinomycetes</taxon>
        <taxon>Kitasatosporales</taxon>
        <taxon>Streptomycetaceae</taxon>
        <taxon>Streptomyces</taxon>
    </lineage>
</organism>
<evidence type="ECO:0000313" key="3">
    <source>
        <dbReference type="Proteomes" id="UP000675554"/>
    </source>
</evidence>
<feature type="compositionally biased region" description="Low complexity" evidence="1">
    <location>
        <begin position="25"/>
        <end position="72"/>
    </location>
</feature>